<evidence type="ECO:0000256" key="5">
    <source>
        <dbReference type="SAM" id="Phobius"/>
    </source>
</evidence>
<feature type="transmembrane region" description="Helical" evidence="5">
    <location>
        <begin position="228"/>
        <end position="249"/>
    </location>
</feature>
<feature type="transmembrane region" description="Helical" evidence="5">
    <location>
        <begin position="139"/>
        <end position="160"/>
    </location>
</feature>
<dbReference type="InterPro" id="IPR005828">
    <property type="entry name" value="MFS_sugar_transport-like"/>
</dbReference>
<gene>
    <name evidence="7" type="ORF">BT63DRAFT_458640</name>
</gene>
<name>A0A6A6U1V8_9PEZI</name>
<feature type="domain" description="Major facilitator superfamily (MFS) profile" evidence="6">
    <location>
        <begin position="41"/>
        <end position="558"/>
    </location>
</feature>
<dbReference type="PROSITE" id="PS50850">
    <property type="entry name" value="MFS"/>
    <property type="match status" value="1"/>
</dbReference>
<evidence type="ECO:0000313" key="8">
    <source>
        <dbReference type="Proteomes" id="UP000799302"/>
    </source>
</evidence>
<feature type="transmembrane region" description="Helical" evidence="5">
    <location>
        <begin position="83"/>
        <end position="101"/>
    </location>
</feature>
<dbReference type="EMBL" id="MU004239">
    <property type="protein sequence ID" value="KAF2666279.1"/>
    <property type="molecule type" value="Genomic_DNA"/>
</dbReference>
<evidence type="ECO:0000259" key="6">
    <source>
        <dbReference type="PROSITE" id="PS50850"/>
    </source>
</evidence>
<dbReference type="SUPFAM" id="SSF103473">
    <property type="entry name" value="MFS general substrate transporter"/>
    <property type="match status" value="1"/>
</dbReference>
<dbReference type="OrthoDB" id="433512at2759"/>
<keyword evidence="3 5" id="KW-1133">Transmembrane helix</keyword>
<dbReference type="GO" id="GO:0022857">
    <property type="term" value="F:transmembrane transporter activity"/>
    <property type="evidence" value="ECO:0007669"/>
    <property type="project" value="InterPro"/>
</dbReference>
<dbReference type="InterPro" id="IPR036259">
    <property type="entry name" value="MFS_trans_sf"/>
</dbReference>
<protein>
    <submittedName>
        <fullName evidence="7">MFS general substrate transporter</fullName>
    </submittedName>
</protein>
<sequence length="606" mass="67947">MSWERRERRLFAWRNPFTSVQHLQNVAQKRVLDSYSFDWQVFAVAASGFFTDSYNLFATNVILPALAYVYWPTATSTDREATINLVTLASATVGQLLFGYLADRYGRQKLYGVELILVTVSTLGLAQCSYGVLKYDGTTSMSILGWILFFRTIMGCGIGAEYPLSAGISAEWSSSRSRARMLAAVFLMQPLGQLAAYVVGTIVLVILNRHYQLDTLMDSKDAAPIIDVFWRWVTGIGALPALIALGFRLSIPESGRWRLDVQGQADRAILETHAHFGTMTSLSLDDDLELRDNSSDINVEHEAFGHSPQQISGSYLARYLFTDGNWRYLAGTSLCWFIVDFVYYGLQINNPRFLAKLWNSHLPNTRVTTTPAWLPNPLYWDPTTSQPTVTIYHVLMENSRHAMISVSIAAVLGSLLLIQIIDYVSRRKFLIWSFLGLAVLTAAMGVSYLYTFGTSHYWITLTLFVLCQFFFNLGPNTLTFIIPAEIFPTPIRCTCHGISAAAGKLSSVIVQSMLIRLQFGNHSLRDLDSNGMGWMLIIFSTVLLLGAFCAWLWIPEVQSNTRLEGSWILPSKSLEELAVGKTRTEREAINGLDGLRRRFRAATSPN</sequence>
<dbReference type="Gene3D" id="1.20.1250.20">
    <property type="entry name" value="MFS general substrate transporter like domains"/>
    <property type="match status" value="2"/>
</dbReference>
<dbReference type="PANTHER" id="PTHR24064">
    <property type="entry name" value="SOLUTE CARRIER FAMILY 22 MEMBER"/>
    <property type="match status" value="1"/>
</dbReference>
<dbReference type="AlphaFoldDB" id="A0A6A6U1V8"/>
<feature type="transmembrane region" description="Helical" evidence="5">
    <location>
        <begin position="181"/>
        <end position="208"/>
    </location>
</feature>
<dbReference type="InterPro" id="IPR020846">
    <property type="entry name" value="MFS_dom"/>
</dbReference>
<feature type="transmembrane region" description="Helical" evidence="5">
    <location>
        <begin position="429"/>
        <end position="450"/>
    </location>
</feature>
<keyword evidence="2 5" id="KW-0812">Transmembrane</keyword>
<comment type="subcellular location">
    <subcellularLocation>
        <location evidence="1">Membrane</location>
        <topology evidence="1">Multi-pass membrane protein</topology>
    </subcellularLocation>
</comment>
<evidence type="ECO:0000256" key="4">
    <source>
        <dbReference type="ARBA" id="ARBA00023136"/>
    </source>
</evidence>
<evidence type="ECO:0000256" key="2">
    <source>
        <dbReference type="ARBA" id="ARBA00022692"/>
    </source>
</evidence>
<feature type="transmembrane region" description="Helical" evidence="5">
    <location>
        <begin position="113"/>
        <end position="133"/>
    </location>
</feature>
<evidence type="ECO:0000313" key="7">
    <source>
        <dbReference type="EMBL" id="KAF2666279.1"/>
    </source>
</evidence>
<proteinExistence type="predicted"/>
<evidence type="ECO:0000256" key="1">
    <source>
        <dbReference type="ARBA" id="ARBA00004141"/>
    </source>
</evidence>
<feature type="transmembrane region" description="Helical" evidence="5">
    <location>
        <begin position="533"/>
        <end position="554"/>
    </location>
</feature>
<accession>A0A6A6U1V8</accession>
<organism evidence="7 8">
    <name type="scientific">Microthyrium microscopicum</name>
    <dbReference type="NCBI Taxonomy" id="703497"/>
    <lineage>
        <taxon>Eukaryota</taxon>
        <taxon>Fungi</taxon>
        <taxon>Dikarya</taxon>
        <taxon>Ascomycota</taxon>
        <taxon>Pezizomycotina</taxon>
        <taxon>Dothideomycetes</taxon>
        <taxon>Dothideomycetes incertae sedis</taxon>
        <taxon>Microthyriales</taxon>
        <taxon>Microthyriaceae</taxon>
        <taxon>Microthyrium</taxon>
    </lineage>
</organism>
<dbReference type="GO" id="GO:0016020">
    <property type="term" value="C:membrane"/>
    <property type="evidence" value="ECO:0007669"/>
    <property type="project" value="UniProtKB-SubCell"/>
</dbReference>
<feature type="transmembrane region" description="Helical" evidence="5">
    <location>
        <begin position="328"/>
        <end position="346"/>
    </location>
</feature>
<feature type="transmembrane region" description="Helical" evidence="5">
    <location>
        <begin position="54"/>
        <end position="71"/>
    </location>
</feature>
<feature type="transmembrane region" description="Helical" evidence="5">
    <location>
        <begin position="456"/>
        <end position="473"/>
    </location>
</feature>
<dbReference type="Pfam" id="PF00083">
    <property type="entry name" value="Sugar_tr"/>
    <property type="match status" value="2"/>
</dbReference>
<keyword evidence="4 5" id="KW-0472">Membrane</keyword>
<feature type="transmembrane region" description="Helical" evidence="5">
    <location>
        <begin position="402"/>
        <end position="422"/>
    </location>
</feature>
<reference evidence="7" key="1">
    <citation type="journal article" date="2020" name="Stud. Mycol.">
        <title>101 Dothideomycetes genomes: a test case for predicting lifestyles and emergence of pathogens.</title>
        <authorList>
            <person name="Haridas S."/>
            <person name="Albert R."/>
            <person name="Binder M."/>
            <person name="Bloem J."/>
            <person name="Labutti K."/>
            <person name="Salamov A."/>
            <person name="Andreopoulos B."/>
            <person name="Baker S."/>
            <person name="Barry K."/>
            <person name="Bills G."/>
            <person name="Bluhm B."/>
            <person name="Cannon C."/>
            <person name="Castanera R."/>
            <person name="Culley D."/>
            <person name="Daum C."/>
            <person name="Ezra D."/>
            <person name="Gonzalez J."/>
            <person name="Henrissat B."/>
            <person name="Kuo A."/>
            <person name="Liang C."/>
            <person name="Lipzen A."/>
            <person name="Lutzoni F."/>
            <person name="Magnuson J."/>
            <person name="Mondo S."/>
            <person name="Nolan M."/>
            <person name="Ohm R."/>
            <person name="Pangilinan J."/>
            <person name="Park H.-J."/>
            <person name="Ramirez L."/>
            <person name="Alfaro M."/>
            <person name="Sun H."/>
            <person name="Tritt A."/>
            <person name="Yoshinaga Y."/>
            <person name="Zwiers L.-H."/>
            <person name="Turgeon B."/>
            <person name="Goodwin S."/>
            <person name="Spatafora J."/>
            <person name="Crous P."/>
            <person name="Grigoriev I."/>
        </authorList>
    </citation>
    <scope>NUCLEOTIDE SEQUENCE</scope>
    <source>
        <strain evidence="7">CBS 115976</strain>
    </source>
</reference>
<dbReference type="Proteomes" id="UP000799302">
    <property type="component" value="Unassembled WGS sequence"/>
</dbReference>
<evidence type="ECO:0000256" key="3">
    <source>
        <dbReference type="ARBA" id="ARBA00022989"/>
    </source>
</evidence>
<keyword evidence="8" id="KW-1185">Reference proteome</keyword>